<dbReference type="OrthoDB" id="4927383at2"/>
<dbReference type="EC" id="3.6.3.31" evidence="1"/>
<evidence type="ECO:0000313" key="1">
    <source>
        <dbReference type="EMBL" id="STC69229.1"/>
    </source>
</evidence>
<dbReference type="InterPro" id="IPR027417">
    <property type="entry name" value="P-loop_NTPase"/>
</dbReference>
<dbReference type="GO" id="GO:0016787">
    <property type="term" value="F:hydrolase activity"/>
    <property type="evidence" value="ECO:0007669"/>
    <property type="project" value="UniProtKB-KW"/>
</dbReference>
<name>A0A376CM92_9CORY</name>
<evidence type="ECO:0000313" key="2">
    <source>
        <dbReference type="Proteomes" id="UP000254467"/>
    </source>
</evidence>
<accession>A0A376CM92</accession>
<protein>
    <submittedName>
        <fullName evidence="1">ABC transporter ATP-binding protein</fullName>
        <ecNumber evidence="1">3.6.3.31</ecNumber>
    </submittedName>
</protein>
<keyword evidence="1" id="KW-0378">Hydrolase</keyword>
<keyword evidence="1" id="KW-0547">Nucleotide-binding</keyword>
<organism evidence="1 2">
    <name type="scientific">Corynebacterium pilosum</name>
    <dbReference type="NCBI Taxonomy" id="35756"/>
    <lineage>
        <taxon>Bacteria</taxon>
        <taxon>Bacillati</taxon>
        <taxon>Actinomycetota</taxon>
        <taxon>Actinomycetes</taxon>
        <taxon>Mycobacteriales</taxon>
        <taxon>Corynebacteriaceae</taxon>
        <taxon>Corynebacterium</taxon>
    </lineage>
</organism>
<sequence>MSFRISAQDLVLTKGQPPLTLSIGPGLTLIHHAREAHASALTLAIAGRFRPAKGTISLIDDDGTHTGTRDRFSRIALAGATEIDSLERGVSVRETLREQLAWSLPFYAWVPRDVVTHPRVARWWDVLLPHVDPNEHVGDIAVQDRFLLRIVLALIARPQASALLVDDIDQLRDMSLRGEVLSSLSTVAQSLPVIVNTVNGDVDGLANDVITLREAEEEAA</sequence>
<proteinExistence type="predicted"/>
<dbReference type="GO" id="GO:0005524">
    <property type="term" value="F:ATP binding"/>
    <property type="evidence" value="ECO:0007669"/>
    <property type="project" value="UniProtKB-KW"/>
</dbReference>
<dbReference type="Proteomes" id="UP000254467">
    <property type="component" value="Unassembled WGS sequence"/>
</dbReference>
<dbReference type="Gene3D" id="3.40.50.300">
    <property type="entry name" value="P-loop containing nucleotide triphosphate hydrolases"/>
    <property type="match status" value="1"/>
</dbReference>
<dbReference type="EMBL" id="UFXQ01000001">
    <property type="protein sequence ID" value="STC69229.1"/>
    <property type="molecule type" value="Genomic_DNA"/>
</dbReference>
<dbReference type="AlphaFoldDB" id="A0A376CM92"/>
<dbReference type="RefSeq" id="WP_040429639.1">
    <property type="nucleotide sequence ID" value="NZ_LDYD01000001.1"/>
</dbReference>
<gene>
    <name evidence="1" type="ORF">NCTC11862_01012</name>
</gene>
<reference evidence="1 2" key="1">
    <citation type="submission" date="2018-06" db="EMBL/GenBank/DDBJ databases">
        <authorList>
            <consortium name="Pathogen Informatics"/>
            <person name="Doyle S."/>
        </authorList>
    </citation>
    <scope>NUCLEOTIDE SEQUENCE [LARGE SCALE GENOMIC DNA]</scope>
    <source>
        <strain evidence="1 2">NCTC11862</strain>
    </source>
</reference>
<dbReference type="STRING" id="35756.GCA_001044155_00026"/>
<keyword evidence="1" id="KW-0067">ATP-binding</keyword>
<keyword evidence="2" id="KW-1185">Reference proteome</keyword>